<dbReference type="Proteomes" id="UP000887116">
    <property type="component" value="Unassembled WGS sequence"/>
</dbReference>
<comment type="caution">
    <text evidence="1">The sequence shown here is derived from an EMBL/GenBank/DDBJ whole genome shotgun (WGS) entry which is preliminary data.</text>
</comment>
<name>A0A8X6GEA2_TRICU</name>
<organism evidence="1 2">
    <name type="scientific">Trichonephila clavata</name>
    <name type="common">Joro spider</name>
    <name type="synonym">Nephila clavata</name>
    <dbReference type="NCBI Taxonomy" id="2740835"/>
    <lineage>
        <taxon>Eukaryota</taxon>
        <taxon>Metazoa</taxon>
        <taxon>Ecdysozoa</taxon>
        <taxon>Arthropoda</taxon>
        <taxon>Chelicerata</taxon>
        <taxon>Arachnida</taxon>
        <taxon>Araneae</taxon>
        <taxon>Araneomorphae</taxon>
        <taxon>Entelegynae</taxon>
        <taxon>Araneoidea</taxon>
        <taxon>Nephilidae</taxon>
        <taxon>Trichonephila</taxon>
    </lineage>
</organism>
<keyword evidence="2" id="KW-1185">Reference proteome</keyword>
<sequence>MCLRVTLEVGFEWQLGNQPERPLSGVITIFKQRCCRINGSHLTIIITKRGSYGRVTLEFLTKVGSTRFTCARHGGVICIYMKPKQSRVFSVDSLESSNEF</sequence>
<protein>
    <submittedName>
        <fullName evidence="1">Uncharacterized protein</fullName>
    </submittedName>
</protein>
<dbReference type="EMBL" id="BMAO01012328">
    <property type="protein sequence ID" value="GFQ80638.1"/>
    <property type="molecule type" value="Genomic_DNA"/>
</dbReference>
<dbReference type="AlphaFoldDB" id="A0A8X6GEA2"/>
<accession>A0A8X6GEA2</accession>
<reference evidence="1" key="1">
    <citation type="submission" date="2020-07" db="EMBL/GenBank/DDBJ databases">
        <title>Multicomponent nature underlies the extraordinary mechanical properties of spider dragline silk.</title>
        <authorList>
            <person name="Kono N."/>
            <person name="Nakamura H."/>
            <person name="Mori M."/>
            <person name="Yoshida Y."/>
            <person name="Ohtoshi R."/>
            <person name="Malay A.D."/>
            <person name="Moran D.A.P."/>
            <person name="Tomita M."/>
            <person name="Numata K."/>
            <person name="Arakawa K."/>
        </authorList>
    </citation>
    <scope>NUCLEOTIDE SEQUENCE</scope>
</reference>
<proteinExistence type="predicted"/>
<evidence type="ECO:0000313" key="2">
    <source>
        <dbReference type="Proteomes" id="UP000887116"/>
    </source>
</evidence>
<evidence type="ECO:0000313" key="1">
    <source>
        <dbReference type="EMBL" id="GFQ80638.1"/>
    </source>
</evidence>
<gene>
    <name evidence="1" type="ORF">TNCT_569031</name>
</gene>